<dbReference type="PANTHER" id="PTHR21666:SF288">
    <property type="entry name" value="CELL DIVISION PROTEIN YTFB"/>
    <property type="match status" value="1"/>
</dbReference>
<dbReference type="InterPro" id="IPR050570">
    <property type="entry name" value="Cell_wall_metabolism_enzyme"/>
</dbReference>
<keyword evidence="10" id="KW-1185">Reference proteome</keyword>
<accession>A0ABX1MZZ9</accession>
<dbReference type="PANTHER" id="PTHR21666">
    <property type="entry name" value="PEPTIDASE-RELATED"/>
    <property type="match status" value="1"/>
</dbReference>
<comment type="caution">
    <text evidence="9">The sequence shown here is derived from an EMBL/GenBank/DDBJ whole genome shotgun (WGS) entry which is preliminary data.</text>
</comment>
<keyword evidence="7" id="KW-0472">Membrane</keyword>
<keyword evidence="7" id="KW-1133">Transmembrane helix</keyword>
<evidence type="ECO:0000256" key="5">
    <source>
        <dbReference type="ARBA" id="ARBA00022833"/>
    </source>
</evidence>
<dbReference type="Gene3D" id="2.70.70.10">
    <property type="entry name" value="Glucose Permease (Domain IIA)"/>
    <property type="match status" value="1"/>
</dbReference>
<dbReference type="EMBL" id="WTVH01000003">
    <property type="protein sequence ID" value="NMF92311.1"/>
    <property type="molecule type" value="Genomic_DNA"/>
</dbReference>
<dbReference type="Pfam" id="PF01551">
    <property type="entry name" value="Peptidase_M23"/>
    <property type="match status" value="1"/>
</dbReference>
<keyword evidence="3" id="KW-0479">Metal-binding</keyword>
<evidence type="ECO:0000256" key="6">
    <source>
        <dbReference type="ARBA" id="ARBA00023049"/>
    </source>
</evidence>
<keyword evidence="5" id="KW-0862">Zinc</keyword>
<dbReference type="SUPFAM" id="SSF51261">
    <property type="entry name" value="Duplicated hybrid motif"/>
    <property type="match status" value="1"/>
</dbReference>
<evidence type="ECO:0000313" key="10">
    <source>
        <dbReference type="Proteomes" id="UP000601990"/>
    </source>
</evidence>
<name>A0ABX1MZZ9_9RHOO</name>
<keyword evidence="2" id="KW-0645">Protease</keyword>
<dbReference type="InterPro" id="IPR011055">
    <property type="entry name" value="Dup_hybrid_motif"/>
</dbReference>
<dbReference type="Proteomes" id="UP000601990">
    <property type="component" value="Unassembled WGS sequence"/>
</dbReference>
<feature type="transmembrane region" description="Helical" evidence="7">
    <location>
        <begin position="23"/>
        <end position="46"/>
    </location>
</feature>
<organism evidence="9 10">
    <name type="scientific">Aromatoleum buckelii</name>
    <dbReference type="NCBI Taxonomy" id="200254"/>
    <lineage>
        <taxon>Bacteria</taxon>
        <taxon>Pseudomonadati</taxon>
        <taxon>Pseudomonadota</taxon>
        <taxon>Betaproteobacteria</taxon>
        <taxon>Rhodocyclales</taxon>
        <taxon>Rhodocyclaceae</taxon>
        <taxon>Aromatoleum</taxon>
    </lineage>
</organism>
<dbReference type="CDD" id="cd12797">
    <property type="entry name" value="M23_peptidase"/>
    <property type="match status" value="1"/>
</dbReference>
<evidence type="ECO:0000256" key="1">
    <source>
        <dbReference type="ARBA" id="ARBA00001947"/>
    </source>
</evidence>
<keyword evidence="7" id="KW-0812">Transmembrane</keyword>
<protein>
    <submittedName>
        <fullName evidence="9">Peptidoglycan DD-metalloendopeptidase family protein</fullName>
    </submittedName>
</protein>
<evidence type="ECO:0000256" key="4">
    <source>
        <dbReference type="ARBA" id="ARBA00022801"/>
    </source>
</evidence>
<comment type="cofactor">
    <cofactor evidence="1">
        <name>Zn(2+)</name>
        <dbReference type="ChEBI" id="CHEBI:29105"/>
    </cofactor>
</comment>
<keyword evidence="6" id="KW-0482">Metalloprotease</keyword>
<feature type="domain" description="M23ase beta-sheet core" evidence="8">
    <location>
        <begin position="229"/>
        <end position="323"/>
    </location>
</feature>
<keyword evidence="4" id="KW-0378">Hydrolase</keyword>
<evidence type="ECO:0000259" key="8">
    <source>
        <dbReference type="Pfam" id="PF01551"/>
    </source>
</evidence>
<dbReference type="InterPro" id="IPR016047">
    <property type="entry name" value="M23ase_b-sheet_dom"/>
</dbReference>
<gene>
    <name evidence="9" type="ORF">GO608_03060</name>
</gene>
<evidence type="ECO:0000256" key="3">
    <source>
        <dbReference type="ARBA" id="ARBA00022723"/>
    </source>
</evidence>
<proteinExistence type="predicted"/>
<evidence type="ECO:0000256" key="7">
    <source>
        <dbReference type="SAM" id="Phobius"/>
    </source>
</evidence>
<evidence type="ECO:0000313" key="9">
    <source>
        <dbReference type="EMBL" id="NMF92311.1"/>
    </source>
</evidence>
<evidence type="ECO:0000256" key="2">
    <source>
        <dbReference type="ARBA" id="ARBA00022670"/>
    </source>
</evidence>
<reference evidence="9" key="1">
    <citation type="submission" date="2019-12" db="EMBL/GenBank/DDBJ databases">
        <title>Comparative genomics gives insights into the taxonomy of the Azoarcus-Aromatoleum group and reveals separate origins of nif in the plant-associated Azoarcus and non-plant-associated Aromatoleum sub-groups.</title>
        <authorList>
            <person name="Lafos M."/>
            <person name="Maluk M."/>
            <person name="Batista M."/>
            <person name="Junghare M."/>
            <person name="Carmona M."/>
            <person name="Faoro H."/>
            <person name="Cruz L.M."/>
            <person name="Battistoni F."/>
            <person name="De Souza E."/>
            <person name="Pedrosa F."/>
            <person name="Chen W.-M."/>
            <person name="Poole P.S."/>
            <person name="Dixon R.A."/>
            <person name="James E.K."/>
        </authorList>
    </citation>
    <scope>NUCLEOTIDE SEQUENCE</scope>
    <source>
        <strain evidence="9">U120</strain>
    </source>
</reference>
<dbReference type="RefSeq" id="WP_169197630.1">
    <property type="nucleotide sequence ID" value="NZ_WTVH02000010.1"/>
</dbReference>
<sequence>MAFVILSAGTLTQSRMHTISARVFAGVIVAIVFAALVGGFAVGYMVDGKVRNPPQAAPAVPVESQSDLLIGRFGELAGRMVQLQAEAAALTERIGAIKDFEARITENVAADSTPGRIAKTPLGSPAGGPLLQPVPTRAPELPQSRLMLPQLPSAAGVLDGKPEGLLAGEVAEMERDIERLAQTLAGLDRLATGYSLAHMSFPGRSPVAGFGISSGFGNRSDPFRRRLAFHSGVDFPAPTGTQISASAGGRVIFAGRRPDYGLTVEIDHGAGLATRYAHASKLHVKVGQVVLPGDRIASIGSTGRSTGAHLHFEVLKDGLIVDPTSYLAQF</sequence>